<dbReference type="SUPFAM" id="SSF54001">
    <property type="entry name" value="Cysteine proteinases"/>
    <property type="match status" value="1"/>
</dbReference>
<reference evidence="5 6" key="1">
    <citation type="submission" date="2018-04" db="EMBL/GenBank/DDBJ databases">
        <title>WGS assembly of Panicum hallii var. hallii HAL2.</title>
        <authorList>
            <person name="Lovell J."/>
            <person name="Jenkins J."/>
            <person name="Lowry D."/>
            <person name="Mamidi S."/>
            <person name="Sreedasyam A."/>
            <person name="Weng X."/>
            <person name="Barry K."/>
            <person name="Bonette J."/>
            <person name="Campitelli B."/>
            <person name="Daum C."/>
            <person name="Gordon S."/>
            <person name="Gould B."/>
            <person name="Lipzen A."/>
            <person name="MacQueen A."/>
            <person name="Palacio-Mejia J."/>
            <person name="Plott C."/>
            <person name="Shakirov E."/>
            <person name="Shu S."/>
            <person name="Yoshinaga Y."/>
            <person name="Zane M."/>
            <person name="Rokhsar D."/>
            <person name="Grimwood J."/>
            <person name="Schmutz J."/>
            <person name="Juenger T."/>
        </authorList>
    </citation>
    <scope>NUCLEOTIDE SEQUENCE [LARGE SCALE GENOMIC DNA]</scope>
    <source>
        <strain evidence="6">cv. HAL2</strain>
    </source>
</reference>
<dbReference type="GO" id="GO:0006508">
    <property type="term" value="P:proteolysis"/>
    <property type="evidence" value="ECO:0007669"/>
    <property type="project" value="UniProtKB-KW"/>
</dbReference>
<keyword evidence="2" id="KW-0645">Protease</keyword>
<dbReference type="Proteomes" id="UP000244336">
    <property type="component" value="Chromosome 6"/>
</dbReference>
<evidence type="ECO:0000259" key="4">
    <source>
        <dbReference type="PROSITE" id="PS50600"/>
    </source>
</evidence>
<feature type="domain" description="Ubiquitin-like protease family profile" evidence="4">
    <location>
        <begin position="22"/>
        <end position="143"/>
    </location>
</feature>
<dbReference type="OrthoDB" id="678532at2759"/>
<dbReference type="Gramene" id="PUZ52541">
    <property type="protein sequence ID" value="PUZ52541"/>
    <property type="gene ID" value="GQ55_6G279000"/>
</dbReference>
<gene>
    <name evidence="5" type="ORF">GQ55_6G279000</name>
</gene>
<evidence type="ECO:0000313" key="5">
    <source>
        <dbReference type="EMBL" id="PUZ52541.1"/>
    </source>
</evidence>
<accession>A0A2T7DAB0</accession>
<evidence type="ECO:0000256" key="1">
    <source>
        <dbReference type="ARBA" id="ARBA00005234"/>
    </source>
</evidence>
<dbReference type="STRING" id="1504633.A0A2T7DAB0"/>
<protein>
    <recommendedName>
        <fullName evidence="4">Ubiquitin-like protease family profile domain-containing protein</fullName>
    </recommendedName>
</protein>
<evidence type="ECO:0000313" key="6">
    <source>
        <dbReference type="Proteomes" id="UP000244336"/>
    </source>
</evidence>
<dbReference type="GO" id="GO:0008234">
    <property type="term" value="F:cysteine-type peptidase activity"/>
    <property type="evidence" value="ECO:0007669"/>
    <property type="project" value="InterPro"/>
</dbReference>
<dbReference type="InterPro" id="IPR003653">
    <property type="entry name" value="Peptidase_C48_C"/>
</dbReference>
<sequence length="143" mass="16272">MATIQYIVSASEKKELVHIDTYSATKKDLQCLLESSMYLSDAVINAYIRILKAQPSIQARQDGDAYLETTYFSTMIRDDSTTKLRDQNEKKLSSSSYINLSPARYGLFPINIKNNHWYLAVVNGSRLLNRYLTQRVPAAVVLN</sequence>
<dbReference type="PROSITE" id="PS50600">
    <property type="entry name" value="ULP_PROTEASE"/>
    <property type="match status" value="1"/>
</dbReference>
<evidence type="ECO:0000256" key="2">
    <source>
        <dbReference type="ARBA" id="ARBA00022670"/>
    </source>
</evidence>
<organism evidence="5 6">
    <name type="scientific">Panicum hallii var. hallii</name>
    <dbReference type="NCBI Taxonomy" id="1504633"/>
    <lineage>
        <taxon>Eukaryota</taxon>
        <taxon>Viridiplantae</taxon>
        <taxon>Streptophyta</taxon>
        <taxon>Embryophyta</taxon>
        <taxon>Tracheophyta</taxon>
        <taxon>Spermatophyta</taxon>
        <taxon>Magnoliopsida</taxon>
        <taxon>Liliopsida</taxon>
        <taxon>Poales</taxon>
        <taxon>Poaceae</taxon>
        <taxon>PACMAD clade</taxon>
        <taxon>Panicoideae</taxon>
        <taxon>Panicodae</taxon>
        <taxon>Paniceae</taxon>
        <taxon>Panicinae</taxon>
        <taxon>Panicum</taxon>
        <taxon>Panicum sect. Panicum</taxon>
    </lineage>
</organism>
<dbReference type="Gene3D" id="3.40.395.10">
    <property type="entry name" value="Adenoviral Proteinase, Chain A"/>
    <property type="match status" value="1"/>
</dbReference>
<name>A0A2T7DAB0_9POAL</name>
<comment type="similarity">
    <text evidence="1">Belongs to the peptidase C48 family.</text>
</comment>
<dbReference type="AlphaFoldDB" id="A0A2T7DAB0"/>
<keyword evidence="3" id="KW-0378">Hydrolase</keyword>
<proteinExistence type="inferred from homology"/>
<dbReference type="EMBL" id="CM009754">
    <property type="protein sequence ID" value="PUZ52541.1"/>
    <property type="molecule type" value="Genomic_DNA"/>
</dbReference>
<dbReference type="InterPro" id="IPR038765">
    <property type="entry name" value="Papain-like_cys_pep_sf"/>
</dbReference>
<evidence type="ECO:0000256" key="3">
    <source>
        <dbReference type="ARBA" id="ARBA00022801"/>
    </source>
</evidence>
<keyword evidence="6" id="KW-1185">Reference proteome</keyword>